<dbReference type="CDD" id="cd00060">
    <property type="entry name" value="FHA"/>
    <property type="match status" value="1"/>
</dbReference>
<evidence type="ECO:0000256" key="1">
    <source>
        <dbReference type="SAM" id="MobiDB-lite"/>
    </source>
</evidence>
<feature type="region of interest" description="Disordered" evidence="1">
    <location>
        <begin position="23"/>
        <end position="55"/>
    </location>
</feature>
<feature type="domain" description="FHA" evidence="2">
    <location>
        <begin position="228"/>
        <end position="282"/>
    </location>
</feature>
<organism evidence="3 4">
    <name type="scientific">Albidovulum sediminicola</name>
    <dbReference type="NCBI Taxonomy" id="2984331"/>
    <lineage>
        <taxon>Bacteria</taxon>
        <taxon>Pseudomonadati</taxon>
        <taxon>Pseudomonadota</taxon>
        <taxon>Alphaproteobacteria</taxon>
        <taxon>Rhodobacterales</taxon>
        <taxon>Paracoccaceae</taxon>
        <taxon>Albidovulum</taxon>
    </lineage>
</organism>
<keyword evidence="4" id="KW-1185">Reference proteome</keyword>
<dbReference type="SUPFAM" id="SSF49879">
    <property type="entry name" value="SMAD/FHA domain"/>
    <property type="match status" value="1"/>
</dbReference>
<evidence type="ECO:0000313" key="4">
    <source>
        <dbReference type="Proteomes" id="UP001652503"/>
    </source>
</evidence>
<dbReference type="Gene3D" id="2.60.200.20">
    <property type="match status" value="1"/>
</dbReference>
<dbReference type="Pfam" id="PF00498">
    <property type="entry name" value="FHA"/>
    <property type="match status" value="1"/>
</dbReference>
<dbReference type="RefSeq" id="WP_263722789.1">
    <property type="nucleotide sequence ID" value="NZ_JAOWLA010000017.1"/>
</dbReference>
<dbReference type="InterPro" id="IPR008984">
    <property type="entry name" value="SMAD_FHA_dom_sf"/>
</dbReference>
<protein>
    <submittedName>
        <fullName evidence="3">FHA domain-containing protein</fullName>
    </submittedName>
</protein>
<dbReference type="PROSITE" id="PS50006">
    <property type="entry name" value="FHA_DOMAIN"/>
    <property type="match status" value="1"/>
</dbReference>
<comment type="caution">
    <text evidence="3">The sequence shown here is derived from an EMBL/GenBank/DDBJ whole genome shotgun (WGS) entry which is preliminary data.</text>
</comment>
<accession>A0ABT2Z541</accession>
<name>A0ABT2Z541_9RHOB</name>
<gene>
    <name evidence="3" type="ORF">OE647_16175</name>
</gene>
<dbReference type="InterPro" id="IPR000253">
    <property type="entry name" value="FHA_dom"/>
</dbReference>
<dbReference type="EMBL" id="JAOWLA010000017">
    <property type="protein sequence ID" value="MCV2866262.1"/>
    <property type="molecule type" value="Genomic_DNA"/>
</dbReference>
<evidence type="ECO:0000313" key="3">
    <source>
        <dbReference type="EMBL" id="MCV2866262.1"/>
    </source>
</evidence>
<feature type="compositionally biased region" description="Low complexity" evidence="1">
    <location>
        <begin position="40"/>
        <end position="52"/>
    </location>
</feature>
<dbReference type="Proteomes" id="UP001652503">
    <property type="component" value="Unassembled WGS sequence"/>
</dbReference>
<evidence type="ECO:0000259" key="2">
    <source>
        <dbReference type="PROSITE" id="PS50006"/>
    </source>
</evidence>
<feature type="region of interest" description="Disordered" evidence="1">
    <location>
        <begin position="137"/>
        <end position="169"/>
    </location>
</feature>
<sequence length="316" mass="34372">MRIRPLAGLGEKGFSFDLVSRRKAARNDEAESGALEQDDATSAAAAAPQQDQVLDDPDLMVEPFESVLQQLRVSLDAEAKDKPAEVKDEPLALNGHEMAEELDAAHDPAPEPEVAERAPEPVREPIAEILRLLPEQAVRPAPKPEAAPVPERRAAEAPQPVSSEPRRGSRVKTTFLGFERSDGRFEDVFAKDTSPKQNANRSEFPFGWVVITKGPGRGTSIAIGAGVSQIGRGDDQAIQLDFGDNSISRQNHAAIAFDDEDRKFYLGHGGKANIVRLNGKPVLSTEPLSDGDLIRIGETTMTFVAFCGEDFVWEEE</sequence>
<reference evidence="3 4" key="1">
    <citation type="submission" date="2022-10" db="EMBL/GenBank/DDBJ databases">
        <title>Defluviimonas sp. nov., isolated from ocean surface water.</title>
        <authorList>
            <person name="He W."/>
            <person name="Wang L."/>
            <person name="Zhang D.-F."/>
        </authorList>
    </citation>
    <scope>NUCLEOTIDE SEQUENCE [LARGE SCALE GENOMIC DNA]</scope>
    <source>
        <strain evidence="3 4">WL0075</strain>
    </source>
</reference>
<proteinExistence type="predicted"/>